<dbReference type="GO" id="GO:0005886">
    <property type="term" value="C:plasma membrane"/>
    <property type="evidence" value="ECO:0007669"/>
    <property type="project" value="UniProtKB-SubCell"/>
</dbReference>
<dbReference type="Pfam" id="PF02104">
    <property type="entry name" value="SURF1"/>
    <property type="match status" value="1"/>
</dbReference>
<keyword evidence="3" id="KW-1185">Reference proteome</keyword>
<keyword evidence="1" id="KW-1133">Transmembrane helix</keyword>
<accession>A0A941I7S4</accession>
<dbReference type="PROSITE" id="PS50895">
    <property type="entry name" value="SURF1"/>
    <property type="match status" value="1"/>
</dbReference>
<dbReference type="CDD" id="cd06662">
    <property type="entry name" value="SURF1"/>
    <property type="match status" value="1"/>
</dbReference>
<sequence length="227" mass="25425">MLLGLLLARWQWNKANLREEQTHQMQVRQLQPASDAVSFGMTLPDMYTPVFAEGEWLPEWIVYLDNRPNGGISGRIVLMPMRLKNSGNVVLIARGWQARDPQDRLRLTLPPTPSGVVKVSGVVRHQLDRVLQLGDAPALKGGALLQNLDTGMFRQASGLPVLPWILQQTSEAQDGLLLQWSTAASGAERNRAYAWQWLALSLLSLIFFAIFTIRIHEPTIEHEQSGS</sequence>
<dbReference type="AlphaFoldDB" id="A0A941I7S4"/>
<keyword evidence="1" id="KW-1003">Cell membrane</keyword>
<keyword evidence="1" id="KW-0472">Membrane</keyword>
<evidence type="ECO:0000256" key="1">
    <source>
        <dbReference type="RuleBase" id="RU363076"/>
    </source>
</evidence>
<dbReference type="Proteomes" id="UP000680067">
    <property type="component" value="Unassembled WGS sequence"/>
</dbReference>
<dbReference type="EMBL" id="JAGSPN010000005">
    <property type="protein sequence ID" value="MBR7782138.1"/>
    <property type="molecule type" value="Genomic_DNA"/>
</dbReference>
<comment type="caution">
    <text evidence="2">The sequence shown here is derived from an EMBL/GenBank/DDBJ whole genome shotgun (WGS) entry which is preliminary data.</text>
</comment>
<dbReference type="InterPro" id="IPR002994">
    <property type="entry name" value="Surf1/Shy1"/>
</dbReference>
<name>A0A941I7S4_9BURK</name>
<organism evidence="2 3">
    <name type="scientific">Undibacterium luofuense</name>
    <dbReference type="NCBI Taxonomy" id="2828733"/>
    <lineage>
        <taxon>Bacteria</taxon>
        <taxon>Pseudomonadati</taxon>
        <taxon>Pseudomonadota</taxon>
        <taxon>Betaproteobacteria</taxon>
        <taxon>Burkholderiales</taxon>
        <taxon>Oxalobacteraceae</taxon>
        <taxon>Undibacterium</taxon>
    </lineage>
</organism>
<comment type="similarity">
    <text evidence="1">Belongs to the SURF1 family.</text>
</comment>
<comment type="caution">
    <text evidence="1">Lacks conserved residue(s) required for the propagation of feature annotation.</text>
</comment>
<comment type="subcellular location">
    <subcellularLocation>
        <location evidence="1">Cell membrane</location>
        <topology evidence="1">Multi-pass membrane protein</topology>
    </subcellularLocation>
</comment>
<reference evidence="2" key="1">
    <citation type="submission" date="2021-04" db="EMBL/GenBank/DDBJ databases">
        <title>novel species isolated from subtropical streams in China.</title>
        <authorList>
            <person name="Lu H."/>
        </authorList>
    </citation>
    <scope>NUCLEOTIDE SEQUENCE</scope>
    <source>
        <strain evidence="2">LFS511W</strain>
    </source>
</reference>
<evidence type="ECO:0000313" key="3">
    <source>
        <dbReference type="Proteomes" id="UP000680067"/>
    </source>
</evidence>
<evidence type="ECO:0000313" key="2">
    <source>
        <dbReference type="EMBL" id="MBR7782138.1"/>
    </source>
</evidence>
<feature type="transmembrane region" description="Helical" evidence="1">
    <location>
        <begin position="194"/>
        <end position="213"/>
    </location>
</feature>
<protein>
    <recommendedName>
        <fullName evidence="1">SURF1-like protein</fullName>
    </recommendedName>
</protein>
<gene>
    <name evidence="2" type="ORF">KDM89_08300</name>
</gene>
<proteinExistence type="inferred from homology"/>
<keyword evidence="1" id="KW-0812">Transmembrane</keyword>